<dbReference type="PROSITE" id="PS50865">
    <property type="entry name" value="ZF_MYND_2"/>
    <property type="match status" value="1"/>
</dbReference>
<keyword evidence="2" id="KW-1185">Reference proteome</keyword>
<dbReference type="InterPro" id="IPR002893">
    <property type="entry name" value="Znf_MYND"/>
</dbReference>
<dbReference type="Proteomes" id="UP000541558">
    <property type="component" value="Unassembled WGS sequence"/>
</dbReference>
<evidence type="ECO:0000313" key="1">
    <source>
        <dbReference type="EMBL" id="KAF5326513.1"/>
    </source>
</evidence>
<accession>A0A8H5BQ33</accession>
<dbReference type="GO" id="GO:0008270">
    <property type="term" value="F:zinc ion binding"/>
    <property type="evidence" value="ECO:0007669"/>
    <property type="project" value="UniProtKB-KW"/>
</dbReference>
<dbReference type="SUPFAM" id="SSF144232">
    <property type="entry name" value="HIT/MYND zinc finger-like"/>
    <property type="match status" value="1"/>
</dbReference>
<dbReference type="AlphaFoldDB" id="A0A8H5BQ33"/>
<dbReference type="PROSITE" id="PS01360">
    <property type="entry name" value="ZF_MYND_1"/>
    <property type="match status" value="1"/>
</dbReference>
<dbReference type="Gene3D" id="6.10.140.2220">
    <property type="match status" value="1"/>
</dbReference>
<name>A0A8H5BQ33_9AGAR</name>
<evidence type="ECO:0000313" key="2">
    <source>
        <dbReference type="Proteomes" id="UP000541558"/>
    </source>
</evidence>
<dbReference type="Pfam" id="PF01753">
    <property type="entry name" value="zf-MYND"/>
    <property type="match status" value="1"/>
</dbReference>
<dbReference type="EMBL" id="JAACJK010000163">
    <property type="protein sequence ID" value="KAF5326513.1"/>
    <property type="molecule type" value="Genomic_DNA"/>
</dbReference>
<sequence>MFRRHGMEGIYGIAGGNLVSEESERNLNLARDMATKRKMNEALRYLKEALKDPHNLDASIELATFARTPMEGVTTLEVAAERGRKILLEEWLGPTAFDDDGEFVGNYWGLLETRPYMRVLNSLSTVYFETKQYAKRTKVNIEMLRLCPLDNIGIRKVLGSGLIRDGRYADALSFAQTWLTESAMDGTPPPRGGTMFQAPSKQPLSAQDEARMSERGSSGEITHTAALAAFKLWGDCPIARQYLRIASKVNPFILVRVLGKVRRPSEPNRIPRTVNGPEDAHDYLWLIQDHWMIPAVWNWVNNNPDAKKVLLKTCSRTGCAQREGAVAQFKRCAACKLEMYCSADCQKVHWREHKPVCKEHQARKATNKAFARGGQ</sequence>
<proteinExistence type="predicted"/>
<organism evidence="1 2">
    <name type="scientific">Ephemerocybe angulata</name>
    <dbReference type="NCBI Taxonomy" id="980116"/>
    <lineage>
        <taxon>Eukaryota</taxon>
        <taxon>Fungi</taxon>
        <taxon>Dikarya</taxon>
        <taxon>Basidiomycota</taxon>
        <taxon>Agaricomycotina</taxon>
        <taxon>Agaricomycetes</taxon>
        <taxon>Agaricomycetidae</taxon>
        <taxon>Agaricales</taxon>
        <taxon>Agaricineae</taxon>
        <taxon>Psathyrellaceae</taxon>
        <taxon>Ephemerocybe</taxon>
    </lineage>
</organism>
<dbReference type="OrthoDB" id="432970at2759"/>
<protein>
    <submittedName>
        <fullName evidence="1">Uncharacterized protein</fullName>
    </submittedName>
</protein>
<comment type="caution">
    <text evidence="1">The sequence shown here is derived from an EMBL/GenBank/DDBJ whole genome shotgun (WGS) entry which is preliminary data.</text>
</comment>
<reference evidence="1 2" key="1">
    <citation type="journal article" date="2020" name="ISME J.">
        <title>Uncovering the hidden diversity of litter-decomposition mechanisms in mushroom-forming fungi.</title>
        <authorList>
            <person name="Floudas D."/>
            <person name="Bentzer J."/>
            <person name="Ahren D."/>
            <person name="Johansson T."/>
            <person name="Persson P."/>
            <person name="Tunlid A."/>
        </authorList>
    </citation>
    <scope>NUCLEOTIDE SEQUENCE [LARGE SCALE GENOMIC DNA]</scope>
    <source>
        <strain evidence="1 2">CBS 175.51</strain>
    </source>
</reference>
<gene>
    <name evidence="1" type="ORF">D9611_000712</name>
</gene>